<comment type="caution">
    <text evidence="2">The sequence shown here is derived from an EMBL/GenBank/DDBJ whole genome shotgun (WGS) entry which is preliminary data.</text>
</comment>
<dbReference type="EMBL" id="SMAK01000027">
    <property type="protein sequence ID" value="TCT02357.1"/>
    <property type="molecule type" value="Genomic_DNA"/>
</dbReference>
<gene>
    <name evidence="2" type="ORF">EDC22_1274</name>
</gene>
<evidence type="ECO:0000313" key="3">
    <source>
        <dbReference type="Proteomes" id="UP000295678"/>
    </source>
</evidence>
<evidence type="ECO:0000256" key="1">
    <source>
        <dbReference type="SAM" id="Phobius"/>
    </source>
</evidence>
<protein>
    <submittedName>
        <fullName evidence="2">Uncharacterized protein</fullName>
    </submittedName>
</protein>
<keyword evidence="1" id="KW-1133">Transmembrane helix</keyword>
<organism evidence="2 3">
    <name type="scientific">Tepidamorphus gemmatus</name>
    <dbReference type="NCBI Taxonomy" id="747076"/>
    <lineage>
        <taxon>Bacteria</taxon>
        <taxon>Pseudomonadati</taxon>
        <taxon>Pseudomonadota</taxon>
        <taxon>Alphaproteobacteria</taxon>
        <taxon>Hyphomicrobiales</taxon>
        <taxon>Tepidamorphaceae</taxon>
        <taxon>Tepidamorphus</taxon>
    </lineage>
</organism>
<reference evidence="2 3" key="1">
    <citation type="submission" date="2019-03" db="EMBL/GenBank/DDBJ databases">
        <title>Genomic Encyclopedia of Type Strains, Phase IV (KMG-IV): sequencing the most valuable type-strain genomes for metagenomic binning, comparative biology and taxonomic classification.</title>
        <authorList>
            <person name="Goeker M."/>
        </authorList>
    </citation>
    <scope>NUCLEOTIDE SEQUENCE [LARGE SCALE GENOMIC DNA]</scope>
    <source>
        <strain evidence="2 3">DSM 19345</strain>
    </source>
</reference>
<evidence type="ECO:0000313" key="2">
    <source>
        <dbReference type="EMBL" id="TCT02357.1"/>
    </source>
</evidence>
<proteinExistence type="predicted"/>
<sequence>MISWLLSLPWVRRLGLWIGAVVAAVAAIAAIRRSGERAGRLEERLNQQKEIADAERRMLDASRDRPRDRDDLARRLRDGSF</sequence>
<keyword evidence="1" id="KW-0812">Transmembrane</keyword>
<feature type="transmembrane region" description="Helical" evidence="1">
    <location>
        <begin position="14"/>
        <end position="31"/>
    </location>
</feature>
<dbReference type="AlphaFoldDB" id="A0A4R3LVA2"/>
<keyword evidence="1" id="KW-0472">Membrane</keyword>
<name>A0A4R3LVA2_9HYPH</name>
<dbReference type="Proteomes" id="UP000295678">
    <property type="component" value="Unassembled WGS sequence"/>
</dbReference>
<keyword evidence="3" id="KW-1185">Reference proteome</keyword>
<accession>A0A4R3LVA2</accession>